<evidence type="ECO:0000256" key="3">
    <source>
        <dbReference type="ARBA" id="ARBA00022723"/>
    </source>
</evidence>
<organism evidence="9 10">
    <name type="scientific">Hibiscus sabdariffa</name>
    <name type="common">roselle</name>
    <dbReference type="NCBI Taxonomy" id="183260"/>
    <lineage>
        <taxon>Eukaryota</taxon>
        <taxon>Viridiplantae</taxon>
        <taxon>Streptophyta</taxon>
        <taxon>Embryophyta</taxon>
        <taxon>Tracheophyta</taxon>
        <taxon>Spermatophyta</taxon>
        <taxon>Magnoliopsida</taxon>
        <taxon>eudicotyledons</taxon>
        <taxon>Gunneridae</taxon>
        <taxon>Pentapetalae</taxon>
        <taxon>rosids</taxon>
        <taxon>malvids</taxon>
        <taxon>Malvales</taxon>
        <taxon>Malvaceae</taxon>
        <taxon>Malvoideae</taxon>
        <taxon>Hibiscus</taxon>
    </lineage>
</organism>
<reference evidence="9 10" key="1">
    <citation type="journal article" date="2024" name="G3 (Bethesda)">
        <title>Genome assembly of Hibiscus sabdariffa L. provides insights into metabolisms of medicinal natural products.</title>
        <authorList>
            <person name="Kim T."/>
        </authorList>
    </citation>
    <scope>NUCLEOTIDE SEQUENCE [LARGE SCALE GENOMIC DNA]</scope>
    <source>
        <strain evidence="9">TK-2024</strain>
        <tissue evidence="9">Old leaves</tissue>
    </source>
</reference>
<evidence type="ECO:0000256" key="2">
    <source>
        <dbReference type="ARBA" id="ARBA00022670"/>
    </source>
</evidence>
<dbReference type="Gene3D" id="3.30.830.10">
    <property type="entry name" value="Metalloenzyme, LuxS/M16 peptidase-like"/>
    <property type="match status" value="1"/>
</dbReference>
<evidence type="ECO:0000313" key="9">
    <source>
        <dbReference type="EMBL" id="KAK8509943.1"/>
    </source>
</evidence>
<dbReference type="InterPro" id="IPR011765">
    <property type="entry name" value="Pept_M16_N"/>
</dbReference>
<accession>A0ABR2BS03</accession>
<evidence type="ECO:0000259" key="8">
    <source>
        <dbReference type="Pfam" id="PF00675"/>
    </source>
</evidence>
<evidence type="ECO:0000313" key="10">
    <source>
        <dbReference type="Proteomes" id="UP001472677"/>
    </source>
</evidence>
<name>A0ABR2BS03_9ROSI</name>
<dbReference type="Pfam" id="PF00675">
    <property type="entry name" value="Peptidase_M16"/>
    <property type="match status" value="1"/>
</dbReference>
<proteinExistence type="inferred from homology"/>
<feature type="compositionally biased region" description="Acidic residues" evidence="7">
    <location>
        <begin position="62"/>
        <end position="86"/>
    </location>
</feature>
<evidence type="ECO:0000256" key="4">
    <source>
        <dbReference type="ARBA" id="ARBA00022801"/>
    </source>
</evidence>
<keyword evidence="5" id="KW-0862">Zinc</keyword>
<dbReference type="PANTHER" id="PTHR43690:SF18">
    <property type="entry name" value="INSULIN-DEGRADING ENZYME-RELATED"/>
    <property type="match status" value="1"/>
</dbReference>
<keyword evidence="2" id="KW-0645">Protease</keyword>
<dbReference type="EMBL" id="JBBPBM010000089">
    <property type="protein sequence ID" value="KAK8509943.1"/>
    <property type="molecule type" value="Genomic_DNA"/>
</dbReference>
<dbReference type="PANTHER" id="PTHR43690">
    <property type="entry name" value="NARDILYSIN"/>
    <property type="match status" value="1"/>
</dbReference>
<dbReference type="Proteomes" id="UP001472677">
    <property type="component" value="Unassembled WGS sequence"/>
</dbReference>
<gene>
    <name evidence="9" type="ORF">V6N12_035266</name>
</gene>
<dbReference type="SUPFAM" id="SSF63411">
    <property type="entry name" value="LuxS/MPP-like metallohydrolase"/>
    <property type="match status" value="1"/>
</dbReference>
<keyword evidence="6" id="KW-0482">Metalloprotease</keyword>
<comment type="caution">
    <text evidence="9">The sequence shown here is derived from an EMBL/GenBank/DDBJ whole genome shotgun (WGS) entry which is preliminary data.</text>
</comment>
<keyword evidence="4" id="KW-0378">Hydrolase</keyword>
<dbReference type="InterPro" id="IPR011249">
    <property type="entry name" value="Metalloenz_LuxS/M16"/>
</dbReference>
<evidence type="ECO:0000256" key="5">
    <source>
        <dbReference type="ARBA" id="ARBA00022833"/>
    </source>
</evidence>
<keyword evidence="10" id="KW-1185">Reference proteome</keyword>
<sequence>MFADGSGLKYSSDSLVIKSANDRRLYRVIHLHNGLVALLVHDPQIYPDGLPQASHLLHKTETEDDDDEDEDEDDEEDEGEADDEKQIEEKAAQSKKAAAAMCVGFGSFSDPPEAQGLAHFLGSVTFSSIHFPFCSTALISALPNIRQVSLFLRRTYAVHGEY</sequence>
<keyword evidence="3" id="KW-0479">Metal-binding</keyword>
<evidence type="ECO:0000256" key="6">
    <source>
        <dbReference type="ARBA" id="ARBA00023049"/>
    </source>
</evidence>
<comment type="similarity">
    <text evidence="1">Belongs to the peptidase M16 family.</text>
</comment>
<feature type="domain" description="Peptidase M16 N-terminal" evidence="8">
    <location>
        <begin position="89"/>
        <end position="128"/>
    </location>
</feature>
<evidence type="ECO:0000256" key="7">
    <source>
        <dbReference type="SAM" id="MobiDB-lite"/>
    </source>
</evidence>
<protein>
    <recommendedName>
        <fullName evidence="8">Peptidase M16 N-terminal domain-containing protein</fullName>
    </recommendedName>
</protein>
<evidence type="ECO:0000256" key="1">
    <source>
        <dbReference type="ARBA" id="ARBA00007261"/>
    </source>
</evidence>
<dbReference type="InterPro" id="IPR050626">
    <property type="entry name" value="Peptidase_M16"/>
</dbReference>
<feature type="region of interest" description="Disordered" evidence="7">
    <location>
        <begin position="56"/>
        <end position="93"/>
    </location>
</feature>